<dbReference type="EMBL" id="BPLR01000164">
    <property type="protein sequence ID" value="GIY92579.1"/>
    <property type="molecule type" value="Genomic_DNA"/>
</dbReference>
<comment type="caution">
    <text evidence="1">The sequence shown here is derived from an EMBL/GenBank/DDBJ whole genome shotgun (WGS) entry which is preliminary data.</text>
</comment>
<keyword evidence="2" id="KW-1185">Reference proteome</keyword>
<accession>A0AAV4XEY1</accession>
<dbReference type="AlphaFoldDB" id="A0AAV4XEY1"/>
<sequence>MLTNRNFVYHIKGLFCCPDTPVKLELDILPVAMDLHTNSSAYFLISNGKSVGEVLLKVQKRKKKKKAWRWKRETKRFSRVKVVWADKKMLSRLLCCSCSLF</sequence>
<reference evidence="1 2" key="1">
    <citation type="submission" date="2021-06" db="EMBL/GenBank/DDBJ databases">
        <title>Caerostris extrusa draft genome.</title>
        <authorList>
            <person name="Kono N."/>
            <person name="Arakawa K."/>
        </authorList>
    </citation>
    <scope>NUCLEOTIDE SEQUENCE [LARGE SCALE GENOMIC DNA]</scope>
</reference>
<evidence type="ECO:0000313" key="1">
    <source>
        <dbReference type="EMBL" id="GIY92579.1"/>
    </source>
</evidence>
<organism evidence="1 2">
    <name type="scientific">Caerostris extrusa</name>
    <name type="common">Bark spider</name>
    <name type="synonym">Caerostris bankana</name>
    <dbReference type="NCBI Taxonomy" id="172846"/>
    <lineage>
        <taxon>Eukaryota</taxon>
        <taxon>Metazoa</taxon>
        <taxon>Ecdysozoa</taxon>
        <taxon>Arthropoda</taxon>
        <taxon>Chelicerata</taxon>
        <taxon>Arachnida</taxon>
        <taxon>Araneae</taxon>
        <taxon>Araneomorphae</taxon>
        <taxon>Entelegynae</taxon>
        <taxon>Araneoidea</taxon>
        <taxon>Araneidae</taxon>
        <taxon>Caerostris</taxon>
    </lineage>
</organism>
<name>A0AAV4XEY1_CAEEX</name>
<dbReference type="Proteomes" id="UP001054945">
    <property type="component" value="Unassembled WGS sequence"/>
</dbReference>
<proteinExistence type="predicted"/>
<gene>
    <name evidence="1" type="ORF">CEXT_354511</name>
</gene>
<evidence type="ECO:0000313" key="2">
    <source>
        <dbReference type="Proteomes" id="UP001054945"/>
    </source>
</evidence>
<protein>
    <submittedName>
        <fullName evidence="1">Uncharacterized protein</fullName>
    </submittedName>
</protein>